<dbReference type="Pfam" id="PF06475">
    <property type="entry name" value="Glycolipid_bind"/>
    <property type="match status" value="1"/>
</dbReference>
<dbReference type="InterPro" id="IPR009467">
    <property type="entry name" value="Glycolipid-bd_prot_put"/>
</dbReference>
<dbReference type="Proteomes" id="UP001610446">
    <property type="component" value="Unassembled WGS sequence"/>
</dbReference>
<organism evidence="1 2">
    <name type="scientific">Aspergillus pseudoustus</name>
    <dbReference type="NCBI Taxonomy" id="1810923"/>
    <lineage>
        <taxon>Eukaryota</taxon>
        <taxon>Fungi</taxon>
        <taxon>Dikarya</taxon>
        <taxon>Ascomycota</taxon>
        <taxon>Pezizomycotina</taxon>
        <taxon>Eurotiomycetes</taxon>
        <taxon>Eurotiomycetidae</taxon>
        <taxon>Eurotiales</taxon>
        <taxon>Aspergillaceae</taxon>
        <taxon>Aspergillus</taxon>
        <taxon>Aspergillus subgen. Nidulantes</taxon>
    </lineage>
</organism>
<sequence length="260" mass="29352">MAELTQTFEWSPLFAGAQGAETAEVTSLHGGGVVAQGKIINNGSENKAHYMIQYRILLDNEWNTQSVIVLNVTTGQTLVLYTDGAGHWLDENGTKLPALTQCRDIDIPESVLMKTFPIRRLKLEAWARCKTRSASVFVTASTLHVDLQTHRYSCYDDDWMLFRYDGGISGISTEFFTDKGCFVNKFIEGWSFTACYHTWQRDWESPSEHPTLPPRTKRLSIMGGVEDTLEYSDIGSDHEYRESAGVILDDNIEYEDIDGD</sequence>
<evidence type="ECO:0000313" key="1">
    <source>
        <dbReference type="EMBL" id="KAL2855307.1"/>
    </source>
</evidence>
<accession>A0ABR4KSP1</accession>
<keyword evidence="2" id="KW-1185">Reference proteome</keyword>
<protein>
    <submittedName>
        <fullName evidence="1">Glycolipid-binding-domain-containing protein</fullName>
    </submittedName>
</protein>
<dbReference type="EMBL" id="JBFXLU010000011">
    <property type="protein sequence ID" value="KAL2855307.1"/>
    <property type="molecule type" value="Genomic_DNA"/>
</dbReference>
<evidence type="ECO:0000313" key="2">
    <source>
        <dbReference type="Proteomes" id="UP001610446"/>
    </source>
</evidence>
<dbReference type="SUPFAM" id="SSF159275">
    <property type="entry name" value="PA1994-like"/>
    <property type="match status" value="1"/>
</dbReference>
<reference evidence="1 2" key="1">
    <citation type="submission" date="2024-07" db="EMBL/GenBank/DDBJ databases">
        <title>Section-level genome sequencing and comparative genomics of Aspergillus sections Usti and Cavernicolus.</title>
        <authorList>
            <consortium name="Lawrence Berkeley National Laboratory"/>
            <person name="Nybo J.L."/>
            <person name="Vesth T.C."/>
            <person name="Theobald S."/>
            <person name="Frisvad J.C."/>
            <person name="Larsen T.O."/>
            <person name="Kjaerboelling I."/>
            <person name="Rothschild-Mancinelli K."/>
            <person name="Lyhne E.K."/>
            <person name="Kogle M.E."/>
            <person name="Barry K."/>
            <person name="Clum A."/>
            <person name="Na H."/>
            <person name="Ledsgaard L."/>
            <person name="Lin J."/>
            <person name="Lipzen A."/>
            <person name="Kuo A."/>
            <person name="Riley R."/>
            <person name="Mondo S."/>
            <person name="Labutti K."/>
            <person name="Haridas S."/>
            <person name="Pangalinan J."/>
            <person name="Salamov A.A."/>
            <person name="Simmons B.A."/>
            <person name="Magnuson J.K."/>
            <person name="Chen J."/>
            <person name="Drula E."/>
            <person name="Henrissat B."/>
            <person name="Wiebenga A."/>
            <person name="Lubbers R.J."/>
            <person name="Gomes A.C."/>
            <person name="Makela M.R."/>
            <person name="Stajich J."/>
            <person name="Grigoriev I.V."/>
            <person name="Mortensen U.H."/>
            <person name="De Vries R.P."/>
            <person name="Baker S.E."/>
            <person name="Andersen M.R."/>
        </authorList>
    </citation>
    <scope>NUCLEOTIDE SEQUENCE [LARGE SCALE GENOMIC DNA]</scope>
    <source>
        <strain evidence="1 2">CBS 123904</strain>
    </source>
</reference>
<proteinExistence type="predicted"/>
<name>A0ABR4KSP1_9EURO</name>
<comment type="caution">
    <text evidence="1">The sequence shown here is derived from an EMBL/GenBank/DDBJ whole genome shotgun (WGS) entry which is preliminary data.</text>
</comment>
<gene>
    <name evidence="1" type="ORF">BJY01DRAFT_243276</name>
</gene>